<dbReference type="InterPro" id="IPR011604">
    <property type="entry name" value="PDDEXK-like_dom_sf"/>
</dbReference>
<dbReference type="InterPro" id="IPR038726">
    <property type="entry name" value="PDDEXK_AddAB-type"/>
</dbReference>
<comment type="catalytic activity">
    <reaction evidence="12 13">
        <text>ATP + H2O = ADP + phosphate + H(+)</text>
        <dbReference type="Rhea" id="RHEA:13065"/>
        <dbReference type="ChEBI" id="CHEBI:15377"/>
        <dbReference type="ChEBI" id="CHEBI:15378"/>
        <dbReference type="ChEBI" id="CHEBI:30616"/>
        <dbReference type="ChEBI" id="CHEBI:43474"/>
        <dbReference type="ChEBI" id="CHEBI:456216"/>
        <dbReference type="EC" id="5.6.2.4"/>
    </reaction>
</comment>
<feature type="domain" description="UvrD-like helicase ATP-binding" evidence="15">
    <location>
        <begin position="3"/>
        <end position="473"/>
    </location>
</feature>
<comment type="caution">
    <text evidence="17">The sequence shown here is derived from an EMBL/GenBank/DDBJ whole genome shotgun (WGS) entry which is preliminary data.</text>
</comment>
<evidence type="ECO:0000256" key="3">
    <source>
        <dbReference type="ARBA" id="ARBA00022763"/>
    </source>
</evidence>
<evidence type="ECO:0000256" key="9">
    <source>
        <dbReference type="ARBA" id="ARBA00023204"/>
    </source>
</evidence>
<keyword evidence="7 13" id="KW-0067">ATP-binding</keyword>
<comment type="similarity">
    <text evidence="13">Belongs to the helicase family. AddA subfamily.</text>
</comment>
<evidence type="ECO:0000256" key="13">
    <source>
        <dbReference type="HAMAP-Rule" id="MF_01451"/>
    </source>
</evidence>
<evidence type="ECO:0000256" key="12">
    <source>
        <dbReference type="ARBA" id="ARBA00048988"/>
    </source>
</evidence>
<dbReference type="Gene3D" id="3.40.50.300">
    <property type="entry name" value="P-loop containing nucleotide triphosphate hydrolases"/>
    <property type="match status" value="4"/>
</dbReference>
<evidence type="ECO:0000256" key="6">
    <source>
        <dbReference type="ARBA" id="ARBA00022839"/>
    </source>
</evidence>
<dbReference type="OrthoDB" id="9810135at2"/>
<evidence type="ECO:0000256" key="11">
    <source>
        <dbReference type="ARBA" id="ARBA00034617"/>
    </source>
</evidence>
<dbReference type="FunFam" id="3.40.50.300:FF:001236">
    <property type="entry name" value="ATP-dependent helicase/nuclease subunit A"/>
    <property type="match status" value="1"/>
</dbReference>
<dbReference type="GO" id="GO:0016887">
    <property type="term" value="F:ATP hydrolysis activity"/>
    <property type="evidence" value="ECO:0007669"/>
    <property type="project" value="RHEA"/>
</dbReference>
<evidence type="ECO:0000313" key="17">
    <source>
        <dbReference type="EMBL" id="KMT23344.1"/>
    </source>
</evidence>
<evidence type="ECO:0000256" key="8">
    <source>
        <dbReference type="ARBA" id="ARBA00023125"/>
    </source>
</evidence>
<dbReference type="SUPFAM" id="SSF52980">
    <property type="entry name" value="Restriction endonuclease-like"/>
    <property type="match status" value="1"/>
</dbReference>
<dbReference type="GO" id="GO:0008408">
    <property type="term" value="F:3'-5' exonuclease activity"/>
    <property type="evidence" value="ECO:0007669"/>
    <property type="project" value="UniProtKB-UniRule"/>
</dbReference>
<dbReference type="PROSITE" id="PS51198">
    <property type="entry name" value="UVRD_HELICASE_ATP_BIND"/>
    <property type="match status" value="1"/>
</dbReference>
<reference evidence="17 18" key="1">
    <citation type="submission" date="2015-06" db="EMBL/GenBank/DDBJ databases">
        <title>Draft genome sequence of the purine-degrading Clostridium cylindrosporum HC-1 (DSM 605).</title>
        <authorList>
            <person name="Poehlein A."/>
            <person name="Schiel-Bengelsdorf B."/>
            <person name="Bengelsdorf F."/>
            <person name="Daniel R."/>
            <person name="Duerre P."/>
        </authorList>
    </citation>
    <scope>NUCLEOTIDE SEQUENCE [LARGE SCALE GENOMIC DNA]</scope>
    <source>
        <strain evidence="17 18">DSM 605</strain>
    </source>
</reference>
<evidence type="ECO:0000256" key="10">
    <source>
        <dbReference type="ARBA" id="ARBA00023235"/>
    </source>
</evidence>
<keyword evidence="1 13" id="KW-0540">Nuclease</keyword>
<dbReference type="EC" id="3.1.-.-" evidence="13"/>
<dbReference type="RefSeq" id="WP_048569159.1">
    <property type="nucleotide sequence ID" value="NZ_LFVU01000001.1"/>
</dbReference>
<dbReference type="EMBL" id="LFVU01000001">
    <property type="protein sequence ID" value="KMT23344.1"/>
    <property type="molecule type" value="Genomic_DNA"/>
</dbReference>
<organism evidence="17 18">
    <name type="scientific">Clostridium cylindrosporum DSM 605</name>
    <dbReference type="NCBI Taxonomy" id="1121307"/>
    <lineage>
        <taxon>Bacteria</taxon>
        <taxon>Bacillati</taxon>
        <taxon>Bacillota</taxon>
        <taxon>Clostridia</taxon>
        <taxon>Eubacteriales</taxon>
        <taxon>Clostridiaceae</taxon>
        <taxon>Clostridium</taxon>
    </lineage>
</organism>
<name>A0A0J8DGJ1_CLOCY</name>
<dbReference type="PATRIC" id="fig|1121307.3.peg.2537"/>
<keyword evidence="2 13" id="KW-0547">Nucleotide-binding</keyword>
<comment type="catalytic activity">
    <reaction evidence="11 13">
        <text>Couples ATP hydrolysis with the unwinding of duplex DNA by translocating in the 3'-5' direction.</text>
        <dbReference type="EC" id="5.6.2.4"/>
    </reaction>
</comment>
<dbReference type="GO" id="GO:0003690">
    <property type="term" value="F:double-stranded DNA binding"/>
    <property type="evidence" value="ECO:0007669"/>
    <property type="project" value="UniProtKB-UniRule"/>
</dbReference>
<feature type="domain" description="UvrD-like helicase C-terminal" evidence="16">
    <location>
        <begin position="500"/>
        <end position="796"/>
    </location>
</feature>
<dbReference type="PANTHER" id="PTHR11070">
    <property type="entry name" value="UVRD / RECB / PCRA DNA HELICASE FAMILY MEMBER"/>
    <property type="match status" value="1"/>
</dbReference>
<dbReference type="Proteomes" id="UP000036756">
    <property type="component" value="Unassembled WGS sequence"/>
</dbReference>
<evidence type="ECO:0000256" key="4">
    <source>
        <dbReference type="ARBA" id="ARBA00022801"/>
    </source>
</evidence>
<dbReference type="Gene3D" id="3.90.320.10">
    <property type="match status" value="1"/>
</dbReference>
<dbReference type="InterPro" id="IPR014152">
    <property type="entry name" value="AddA"/>
</dbReference>
<dbReference type="SUPFAM" id="SSF52540">
    <property type="entry name" value="P-loop containing nucleoside triphosphate hydrolases"/>
    <property type="match status" value="1"/>
</dbReference>
<keyword evidence="18" id="KW-1185">Reference proteome</keyword>
<evidence type="ECO:0000256" key="2">
    <source>
        <dbReference type="ARBA" id="ARBA00022741"/>
    </source>
</evidence>
<dbReference type="PROSITE" id="PS51217">
    <property type="entry name" value="UVRD_HELICASE_CTER"/>
    <property type="match status" value="1"/>
</dbReference>
<keyword evidence="10 13" id="KW-0413">Isomerase</keyword>
<evidence type="ECO:0000313" key="18">
    <source>
        <dbReference type="Proteomes" id="UP000036756"/>
    </source>
</evidence>
<dbReference type="InterPro" id="IPR000212">
    <property type="entry name" value="DNA_helicase_UvrD/REP"/>
</dbReference>
<keyword evidence="3 13" id="KW-0227">DNA damage</keyword>
<evidence type="ECO:0000259" key="16">
    <source>
        <dbReference type="PROSITE" id="PS51217"/>
    </source>
</evidence>
<evidence type="ECO:0000259" key="15">
    <source>
        <dbReference type="PROSITE" id="PS51198"/>
    </source>
</evidence>
<dbReference type="HAMAP" id="MF_01451">
    <property type="entry name" value="AddA"/>
    <property type="match status" value="1"/>
</dbReference>
<protein>
    <recommendedName>
        <fullName evidence="13">ATP-dependent helicase/nuclease subunit A</fullName>
        <ecNumber evidence="13">3.1.-.-</ecNumber>
        <ecNumber evidence="13">5.6.2.4</ecNumber>
    </recommendedName>
    <alternativeName>
        <fullName evidence="13">ATP-dependent helicase/nuclease AddA</fullName>
    </alternativeName>
    <alternativeName>
        <fullName evidence="13">DNA 3'-5' helicase AddA</fullName>
    </alternativeName>
</protein>
<dbReference type="InterPro" id="IPR014016">
    <property type="entry name" value="UvrD-like_ATP-bd"/>
</dbReference>
<dbReference type="GO" id="GO:0000724">
    <property type="term" value="P:double-strand break repair via homologous recombination"/>
    <property type="evidence" value="ECO:0007669"/>
    <property type="project" value="UniProtKB-UniRule"/>
</dbReference>
<evidence type="ECO:0000256" key="1">
    <source>
        <dbReference type="ARBA" id="ARBA00022722"/>
    </source>
</evidence>
<dbReference type="EC" id="5.6.2.4" evidence="13"/>
<keyword evidence="8 13" id="KW-0238">DNA-binding</keyword>
<feature type="binding site" evidence="14">
    <location>
        <begin position="24"/>
        <end position="31"/>
    </location>
    <ligand>
        <name>ATP</name>
        <dbReference type="ChEBI" id="CHEBI:30616"/>
    </ligand>
</feature>
<dbReference type="InterPro" id="IPR014017">
    <property type="entry name" value="DNA_helicase_UvrD-like_C"/>
</dbReference>
<comment type="cofactor">
    <cofactor evidence="13">
        <name>Mg(2+)</name>
        <dbReference type="ChEBI" id="CHEBI:18420"/>
    </cofactor>
</comment>
<dbReference type="InterPro" id="IPR011335">
    <property type="entry name" value="Restrct_endonuc-II-like"/>
</dbReference>
<evidence type="ECO:0000256" key="14">
    <source>
        <dbReference type="PROSITE-ProRule" id="PRU00560"/>
    </source>
</evidence>
<dbReference type="CDD" id="cd17932">
    <property type="entry name" value="DEXQc_UvrD"/>
    <property type="match status" value="1"/>
</dbReference>
<dbReference type="GO" id="GO:0005829">
    <property type="term" value="C:cytosol"/>
    <property type="evidence" value="ECO:0007669"/>
    <property type="project" value="TreeGrafter"/>
</dbReference>
<dbReference type="Pfam" id="PF13361">
    <property type="entry name" value="UvrD_C"/>
    <property type="match status" value="1"/>
</dbReference>
<dbReference type="GO" id="GO:0043138">
    <property type="term" value="F:3'-5' DNA helicase activity"/>
    <property type="evidence" value="ECO:0007669"/>
    <property type="project" value="UniProtKB-UniRule"/>
</dbReference>
<keyword evidence="6 13" id="KW-0269">Exonuclease</keyword>
<dbReference type="InterPro" id="IPR027417">
    <property type="entry name" value="P-loop_NTPase"/>
</dbReference>
<proteinExistence type="inferred from homology"/>
<dbReference type="GO" id="GO:0033202">
    <property type="term" value="C:DNA helicase complex"/>
    <property type="evidence" value="ECO:0007669"/>
    <property type="project" value="TreeGrafter"/>
</dbReference>
<dbReference type="Pfam" id="PF12705">
    <property type="entry name" value="PDDEXK_1"/>
    <property type="match status" value="1"/>
</dbReference>
<dbReference type="PANTHER" id="PTHR11070:SF48">
    <property type="entry name" value="ATP-DEPENDENT HELICASE_NUCLEASE SUBUNIT A"/>
    <property type="match status" value="1"/>
</dbReference>
<accession>A0A0J8DGJ1</accession>
<comment type="subunit">
    <text evidence="13">Heterodimer of AddA and AddB/RexB.</text>
</comment>
<dbReference type="NCBIfam" id="TIGR02785">
    <property type="entry name" value="addA_Gpos"/>
    <property type="match status" value="1"/>
</dbReference>
<dbReference type="AlphaFoldDB" id="A0A0J8DGJ1"/>
<dbReference type="STRING" id="1121307.CLCY_8c00810"/>
<gene>
    <name evidence="13 17" type="primary">addA</name>
    <name evidence="17" type="ORF">CLCY_8c00810</name>
</gene>
<evidence type="ECO:0000256" key="5">
    <source>
        <dbReference type="ARBA" id="ARBA00022806"/>
    </source>
</evidence>
<comment type="function">
    <text evidence="13">The heterodimer acts as both an ATP-dependent DNA helicase and an ATP-dependent, dual-direction single-stranded exonuclease. Recognizes the chi site generating a DNA molecule suitable for the initiation of homologous recombination. The AddA nuclease domain is required for chi fragment generation; this subunit has the helicase and 3' -&gt; 5' nuclease activities.</text>
</comment>
<keyword evidence="9 13" id="KW-0234">DNA repair</keyword>
<evidence type="ECO:0000256" key="7">
    <source>
        <dbReference type="ARBA" id="ARBA00022840"/>
    </source>
</evidence>
<sequence length="1202" mass="137837">MGSKWTDEQLLAIETRDSNLLVAAAAGSGKTTVLVERIIRRITDKDDPCDIDSLLVVTFTNAAASEMKERIGDAIGKRIEIEPENHFLQRQLVLLNKANITTIHSFCLNIIRNNIHLIDLDPGFRVGDTTEVELLKKEAVEETLDYFYEEGSLEFLNLVESYASGKGDNKIEEIIDRVYRFSVSSPFPKKWLNDKLNMLEIDSDFDFSSSQWGEIIIKDIKRTYKSYLDEAREILKLLEIEGFPEKYISVFNDMVNICLEVLSSEATGDMASILGEVKLPALSGKCPVEYVKVAASEFKKEFTAGIKKTIGVLSKDENSIREEINNSFPLMRSLVAIVSRFMDVFSEKKRERAIIDFNDIEHFALNILTVYEDGKVIASKAAHEYRDRFTEILVDEYQDSNYVQEYILSTISRENPGNRFMVGDVKQSIYRFRQAKPEIFLDKYNRYLECTGEECEGSLSGKKILLYKNFRSRDEVLSGVNYIFERIMTEDVGELSYTEKERLNVGADYEDFEIEGFEAGGKIELSLIEDIKDETEEDDVDKTTLEAKYVAQKIKSMVDTENPFKVLKKNNETGKREYVNARFKDFVILLRSTKNTAEIFEEELTLAGVPCFSDTGGGYFETVEIKTIISLLKVIDNPFQDIPLLAILKSPIFSFTPEDMIDLRLAEKGYFYECLKSLSINESDIGLKCRNVLAKIDRWKLKGKNTPIDEFLWYLYEDTGYYSYLGVLPKAHQRQANLRVLFERAREFMATSFKGIFSFVNFIDKLRISSGDMSGAKTLSENEDVVRIMSIHKSKGLEFPVCICSGFGKKFNQQDFRESVLLHQDLGFGPDIVDLSKRIKYKSTIKEAIKTKLQIELKSEEMRILYVAFTRAKEKLIITGTVKKIDDKINAWSSLKEGEGLSEAKVLSSSSYLDLLAPIVLSNEHTCNFPFKVNVIRKGEVILKDKEVLEVGEVVTSSLQSLSPDYETEKIDEINKRLSFKYTYEYLSKVPSKLSVTEAKRIINAVDEDALNLTQSYVLKTPNFLKDEKRITSAERGTLMHFMMQKVDLNEEVTLDSLKARLEKLVKEEFITREEGENIYLKGVYKFFKSSLGRRMIAAKRVLREVPFHIEVPVGYVYEEYSASDESIAIQGIIDCFFEEEDGIVLIDYKTDYVTEENIDEIYERYRVQISLYSLAIEKLTGKKVKEKYIYLLGKGIELKYS</sequence>
<keyword evidence="5 13" id="KW-0347">Helicase</keyword>
<dbReference type="Pfam" id="PF00580">
    <property type="entry name" value="UvrD-helicase"/>
    <property type="match status" value="1"/>
</dbReference>
<dbReference type="GO" id="GO:0005524">
    <property type="term" value="F:ATP binding"/>
    <property type="evidence" value="ECO:0007669"/>
    <property type="project" value="UniProtKB-UniRule"/>
</dbReference>
<keyword evidence="4 13" id="KW-0378">Hydrolase</keyword>